<reference evidence="1" key="1">
    <citation type="journal article" date="2021" name="Proc. Natl. Acad. Sci. U.S.A.">
        <title>A Catalog of Tens of Thousands of Viruses from Human Metagenomes Reveals Hidden Associations with Chronic Diseases.</title>
        <authorList>
            <person name="Tisza M.J."/>
            <person name="Buck C.B."/>
        </authorList>
    </citation>
    <scope>NUCLEOTIDE SEQUENCE</scope>
    <source>
        <strain evidence="1">CtFlR8</strain>
    </source>
</reference>
<organism evidence="1">
    <name type="scientific">virus sp. ctFlR8</name>
    <dbReference type="NCBI Taxonomy" id="2825811"/>
    <lineage>
        <taxon>Viruses</taxon>
    </lineage>
</organism>
<sequence>MERKIRKILVELGLKQYLPGFQYIIEVETLMFENRNRRLSEIYRIIGEKHSTNEKSVYQAIKWVVDKMNPSTELYKEINETDKPVSIYMFVNSLYLYLWEERKNED</sequence>
<dbReference type="InterPro" id="IPR036388">
    <property type="entry name" value="WH-like_DNA-bd_sf"/>
</dbReference>
<dbReference type="Gene3D" id="1.10.10.10">
    <property type="entry name" value="Winged helix-like DNA-binding domain superfamily/Winged helix DNA-binding domain"/>
    <property type="match status" value="1"/>
</dbReference>
<dbReference type="EMBL" id="BK059128">
    <property type="protein sequence ID" value="DAE32763.1"/>
    <property type="molecule type" value="Genomic_DNA"/>
</dbReference>
<evidence type="ECO:0000313" key="1">
    <source>
        <dbReference type="EMBL" id="DAE32763.1"/>
    </source>
</evidence>
<name>A0A8S5RNK6_9VIRU</name>
<proteinExistence type="predicted"/>
<dbReference type="SUPFAM" id="SSF46894">
    <property type="entry name" value="C-terminal effector domain of the bipartite response regulators"/>
    <property type="match status" value="1"/>
</dbReference>
<dbReference type="GO" id="GO:0042173">
    <property type="term" value="P:regulation of sporulation resulting in formation of a cellular spore"/>
    <property type="evidence" value="ECO:0007669"/>
    <property type="project" value="InterPro"/>
</dbReference>
<dbReference type="GO" id="GO:0005509">
    <property type="term" value="F:calcium ion binding"/>
    <property type="evidence" value="ECO:0007669"/>
    <property type="project" value="InterPro"/>
</dbReference>
<protein>
    <submittedName>
        <fullName evidence="1">Stage 0 sporulation protein A/DNA, transcriptional activation and repression.3A</fullName>
    </submittedName>
</protein>
<dbReference type="GO" id="GO:0003700">
    <property type="term" value="F:DNA-binding transcription factor activity"/>
    <property type="evidence" value="ECO:0007669"/>
    <property type="project" value="InterPro"/>
</dbReference>
<dbReference type="InterPro" id="IPR016032">
    <property type="entry name" value="Sig_transdc_resp-reg_C-effctor"/>
</dbReference>
<dbReference type="GO" id="GO:0003677">
    <property type="term" value="F:DNA binding"/>
    <property type="evidence" value="ECO:0007669"/>
    <property type="project" value="InterPro"/>
</dbReference>
<accession>A0A8S5RNK6</accession>